<evidence type="ECO:0000256" key="9">
    <source>
        <dbReference type="PIRSR" id="PIRSR001399-1"/>
    </source>
</evidence>
<dbReference type="PIRSF" id="PIRSF001399">
    <property type="entry name" value="DHquinase_II"/>
    <property type="match status" value="1"/>
</dbReference>
<dbReference type="EMBL" id="CP058554">
    <property type="protein sequence ID" value="QMV73096.1"/>
    <property type="molecule type" value="Genomic_DNA"/>
</dbReference>
<dbReference type="UniPathway" id="UPA00053">
    <property type="reaction ID" value="UER00086"/>
</dbReference>
<evidence type="ECO:0000256" key="11">
    <source>
        <dbReference type="PIRSR" id="PIRSR001399-3"/>
    </source>
</evidence>
<dbReference type="Proteomes" id="UP000515240">
    <property type="component" value="Chromosome"/>
</dbReference>
<accession>A0A7G5EGH1</accession>
<dbReference type="NCBIfam" id="TIGR01088">
    <property type="entry name" value="aroQ"/>
    <property type="match status" value="1"/>
</dbReference>
<dbReference type="NCBIfam" id="NF003806">
    <property type="entry name" value="PRK05395.1-3"/>
    <property type="match status" value="1"/>
</dbReference>
<dbReference type="EC" id="4.2.1.10" evidence="6 8"/>
<gene>
    <name evidence="8 12" type="primary">aroQ</name>
    <name evidence="12" type="ORF">HS961_09755</name>
</gene>
<evidence type="ECO:0000313" key="12">
    <source>
        <dbReference type="EMBL" id="QMV73096.1"/>
    </source>
</evidence>
<dbReference type="Pfam" id="PF01220">
    <property type="entry name" value="DHquinase_II"/>
    <property type="match status" value="1"/>
</dbReference>
<feature type="active site" description="Proton acceptor" evidence="8 9">
    <location>
        <position position="23"/>
    </location>
</feature>
<dbReference type="GO" id="GO:0019631">
    <property type="term" value="P:quinate catabolic process"/>
    <property type="evidence" value="ECO:0007669"/>
    <property type="project" value="TreeGrafter"/>
</dbReference>
<evidence type="ECO:0000256" key="5">
    <source>
        <dbReference type="ARBA" id="ARBA00011193"/>
    </source>
</evidence>
<evidence type="ECO:0000256" key="2">
    <source>
        <dbReference type="ARBA" id="ARBA00003924"/>
    </source>
</evidence>
<feature type="binding site" evidence="8 10">
    <location>
        <position position="116"/>
    </location>
    <ligand>
        <name>substrate</name>
    </ligand>
</feature>
<evidence type="ECO:0000313" key="13">
    <source>
        <dbReference type="Proteomes" id="UP000515240"/>
    </source>
</evidence>
<evidence type="ECO:0000256" key="1">
    <source>
        <dbReference type="ARBA" id="ARBA00001864"/>
    </source>
</evidence>
<feature type="binding site" evidence="8 10">
    <location>
        <position position="85"/>
    </location>
    <ligand>
        <name>substrate</name>
    </ligand>
</feature>
<organism evidence="12 13">
    <name type="scientific">Comamonas piscis</name>
    <dbReference type="NCBI Taxonomy" id="1562974"/>
    <lineage>
        <taxon>Bacteria</taxon>
        <taxon>Pseudomonadati</taxon>
        <taxon>Pseudomonadota</taxon>
        <taxon>Betaproteobacteria</taxon>
        <taxon>Burkholderiales</taxon>
        <taxon>Comamonadaceae</taxon>
        <taxon>Comamonas</taxon>
    </lineage>
</organism>
<dbReference type="NCBIfam" id="NF003807">
    <property type="entry name" value="PRK05395.1-4"/>
    <property type="match status" value="1"/>
</dbReference>
<dbReference type="InterPro" id="IPR001874">
    <property type="entry name" value="DHquinase_II"/>
</dbReference>
<dbReference type="AlphaFoldDB" id="A0A7G5EGH1"/>
<feature type="site" description="Transition state stabilizer" evidence="8 11">
    <location>
        <position position="18"/>
    </location>
</feature>
<feature type="binding site" evidence="8 10">
    <location>
        <position position="92"/>
    </location>
    <ligand>
        <name>substrate</name>
    </ligand>
</feature>
<comment type="similarity">
    <text evidence="4 8">Belongs to the type-II 3-dehydroquinase family.</text>
</comment>
<sequence>MKTVFVLNGPNLNLLGLREPSIYGAHSLADVEQLCAQAAARNQLALRFHQSNHEGALIDWLHEAGQLQRQGLLAGVVLNAAAYTHTSVALMDAIKGAELPVIELHISNVHAREAFRHHSYIAPVAKAVICGLGVQGYSIAIDAVAQVLLGQTA</sequence>
<comment type="catalytic activity">
    <reaction evidence="1 8">
        <text>3-dehydroquinate = 3-dehydroshikimate + H2O</text>
        <dbReference type="Rhea" id="RHEA:21096"/>
        <dbReference type="ChEBI" id="CHEBI:15377"/>
        <dbReference type="ChEBI" id="CHEBI:16630"/>
        <dbReference type="ChEBI" id="CHEBI:32364"/>
        <dbReference type="EC" id="4.2.1.10"/>
    </reaction>
</comment>
<dbReference type="KEGG" id="cpis:HS961_09755"/>
<dbReference type="PROSITE" id="PS01029">
    <property type="entry name" value="DEHYDROQUINASE_II"/>
    <property type="match status" value="1"/>
</dbReference>
<dbReference type="HAMAP" id="MF_00169">
    <property type="entry name" value="AroQ"/>
    <property type="match status" value="1"/>
</dbReference>
<dbReference type="GO" id="GO:0009073">
    <property type="term" value="P:aromatic amino acid family biosynthetic process"/>
    <property type="evidence" value="ECO:0007669"/>
    <property type="project" value="UniProtKB-KW"/>
</dbReference>
<comment type="function">
    <text evidence="2 8">Catalyzes a trans-dehydration via an enolate intermediate.</text>
</comment>
<evidence type="ECO:0000256" key="6">
    <source>
        <dbReference type="ARBA" id="ARBA00012060"/>
    </source>
</evidence>
<feature type="binding site" evidence="8 10">
    <location>
        <position position="79"/>
    </location>
    <ligand>
        <name>substrate</name>
    </ligand>
</feature>
<protein>
    <recommendedName>
        <fullName evidence="6 8">3-dehydroquinate dehydratase</fullName>
        <shortName evidence="8">3-dehydroquinase</shortName>
        <ecNumber evidence="6 8">4.2.1.10</ecNumber>
    </recommendedName>
    <alternativeName>
        <fullName evidence="8">Type II DHQase</fullName>
    </alternativeName>
</protein>
<dbReference type="GO" id="GO:0008652">
    <property type="term" value="P:amino acid biosynthetic process"/>
    <property type="evidence" value="ECO:0007669"/>
    <property type="project" value="UniProtKB-KW"/>
</dbReference>
<reference evidence="12 13" key="1">
    <citation type="journal article" date="2020" name="G3 (Bethesda)">
        <title>CeMbio - The Caenorhabditis elegans Microbiome Resource.</title>
        <authorList>
            <person name="Dirksen P."/>
            <person name="Assie A."/>
            <person name="Zimmermann J."/>
            <person name="Zhang F."/>
            <person name="Tietje A.M."/>
            <person name="Marsh S.A."/>
            <person name="Felix M.A."/>
            <person name="Shapira M."/>
            <person name="Kaleta C."/>
            <person name="Schulenburg H."/>
            <person name="Samuel B."/>
        </authorList>
    </citation>
    <scope>NUCLEOTIDE SEQUENCE [LARGE SCALE GENOMIC DNA]</scope>
    <source>
        <strain evidence="12 13">BIGb0172</strain>
    </source>
</reference>
<dbReference type="InterPro" id="IPR036441">
    <property type="entry name" value="DHquinase_II_sf"/>
</dbReference>
<dbReference type="RefSeq" id="WP_182327500.1">
    <property type="nucleotide sequence ID" value="NZ_CP058554.1"/>
</dbReference>
<evidence type="ECO:0000256" key="3">
    <source>
        <dbReference type="ARBA" id="ARBA00004902"/>
    </source>
</evidence>
<keyword evidence="13" id="KW-1185">Reference proteome</keyword>
<dbReference type="CDD" id="cd00466">
    <property type="entry name" value="DHQase_II"/>
    <property type="match status" value="1"/>
</dbReference>
<name>A0A7G5EGH1_9BURK</name>
<evidence type="ECO:0000256" key="10">
    <source>
        <dbReference type="PIRSR" id="PIRSR001399-2"/>
    </source>
</evidence>
<feature type="active site" description="Proton donor" evidence="8 9">
    <location>
        <position position="105"/>
    </location>
</feature>
<keyword evidence="7 8" id="KW-0456">Lyase</keyword>
<proteinExistence type="inferred from homology"/>
<keyword evidence="8" id="KW-0028">Amino-acid biosynthesis</keyword>
<dbReference type="PANTHER" id="PTHR21272:SF3">
    <property type="entry name" value="CATABOLIC 3-DEHYDROQUINASE"/>
    <property type="match status" value="1"/>
</dbReference>
<dbReference type="Gene3D" id="3.40.50.9100">
    <property type="entry name" value="Dehydroquinase, class II"/>
    <property type="match status" value="1"/>
</dbReference>
<evidence type="ECO:0000256" key="8">
    <source>
        <dbReference type="HAMAP-Rule" id="MF_00169"/>
    </source>
</evidence>
<dbReference type="GO" id="GO:0003855">
    <property type="term" value="F:3-dehydroquinate dehydratase activity"/>
    <property type="evidence" value="ECO:0007669"/>
    <property type="project" value="UniProtKB-UniRule"/>
</dbReference>
<feature type="binding site" evidence="8 10">
    <location>
        <begin position="106"/>
        <end position="107"/>
    </location>
    <ligand>
        <name>substrate</name>
    </ligand>
</feature>
<dbReference type="NCBIfam" id="NF003805">
    <property type="entry name" value="PRK05395.1-2"/>
    <property type="match status" value="1"/>
</dbReference>
<keyword evidence="8" id="KW-0057">Aromatic amino acid biosynthesis</keyword>
<dbReference type="SUPFAM" id="SSF52304">
    <property type="entry name" value="Type II 3-dehydroquinate dehydratase"/>
    <property type="match status" value="1"/>
</dbReference>
<dbReference type="PANTHER" id="PTHR21272">
    <property type="entry name" value="CATABOLIC 3-DEHYDROQUINASE"/>
    <property type="match status" value="1"/>
</dbReference>
<dbReference type="InterPro" id="IPR018509">
    <property type="entry name" value="DHquinase_II_CS"/>
</dbReference>
<evidence type="ECO:0000256" key="4">
    <source>
        <dbReference type="ARBA" id="ARBA00011037"/>
    </source>
</evidence>
<comment type="pathway">
    <text evidence="3 8">Metabolic intermediate biosynthesis; chorismate biosynthesis; chorismate from D-erythrose 4-phosphate and phosphoenolpyruvate: step 3/7.</text>
</comment>
<comment type="subunit">
    <text evidence="5 8">Homododecamer.</text>
</comment>
<evidence type="ECO:0000256" key="7">
    <source>
        <dbReference type="ARBA" id="ARBA00023239"/>
    </source>
</evidence>
<dbReference type="GO" id="GO:0009423">
    <property type="term" value="P:chorismate biosynthetic process"/>
    <property type="evidence" value="ECO:0007669"/>
    <property type="project" value="UniProtKB-UniRule"/>
</dbReference>